<dbReference type="RefSeq" id="WP_224313409.1">
    <property type="nucleotide sequence ID" value="NZ_JAIRBM010000008.1"/>
</dbReference>
<dbReference type="InterPro" id="IPR029787">
    <property type="entry name" value="Nucleotide_cyclase"/>
</dbReference>
<sequence>MTGLETWIIEQGLSGSSIGTLLTGFAERLSEEGIPLARAYIALPTVNPTIRVFNHTWIHQSGTVVEGISHERNQEAFEISPFGFMLREGLSERHWRFDRSNATEFAIFDEIRSLGGTDYLGHLVRFENAGAPDLRGIAVSFSSLREGGLTPEELARIAGLMPLLSLAAYRIGLFDLTVGMLDTYVGLSAGRRVLSGEIRRGSGATVTAALLFADLRGFTALADQAGAPLIARLDEHLEAMAAPVVAEGGEILKFLGDGLLATFAIDEGRSHDAACAAALQAAVAALELNAAVNVAYPDAMPLSLDIALHSGDVFYGNIGAGSRLDFTVIGPAVNEVSRMEALCGALDCALIMSATVAAASPLPVRSLGPHRLRGVPVERELFTLT</sequence>
<dbReference type="CDD" id="cd07302">
    <property type="entry name" value="CHD"/>
    <property type="match status" value="1"/>
</dbReference>
<feature type="domain" description="Guanylate cyclase" evidence="1">
    <location>
        <begin position="209"/>
        <end position="340"/>
    </location>
</feature>
<evidence type="ECO:0000259" key="1">
    <source>
        <dbReference type="PROSITE" id="PS50125"/>
    </source>
</evidence>
<dbReference type="InterPro" id="IPR050697">
    <property type="entry name" value="Adenylyl/Guanylyl_Cyclase_3/4"/>
</dbReference>
<dbReference type="SMART" id="SM00044">
    <property type="entry name" value="CYCc"/>
    <property type="match status" value="1"/>
</dbReference>
<dbReference type="Gene3D" id="3.30.70.1230">
    <property type="entry name" value="Nucleotide cyclase"/>
    <property type="match status" value="1"/>
</dbReference>
<evidence type="ECO:0000313" key="2">
    <source>
        <dbReference type="EMBL" id="MBZ6077094.1"/>
    </source>
</evidence>
<gene>
    <name evidence="2" type="ORF">K9B37_12485</name>
</gene>
<proteinExistence type="predicted"/>
<organism evidence="2 3">
    <name type="scientific">Microvirga puerhi</name>
    <dbReference type="NCBI Taxonomy" id="2876078"/>
    <lineage>
        <taxon>Bacteria</taxon>
        <taxon>Pseudomonadati</taxon>
        <taxon>Pseudomonadota</taxon>
        <taxon>Alphaproteobacteria</taxon>
        <taxon>Hyphomicrobiales</taxon>
        <taxon>Methylobacteriaceae</taxon>
        <taxon>Microvirga</taxon>
    </lineage>
</organism>
<protein>
    <submittedName>
        <fullName evidence="2">Adenylate/guanylate cyclase domain-containing protein</fullName>
    </submittedName>
</protein>
<dbReference type="PANTHER" id="PTHR43081">
    <property type="entry name" value="ADENYLATE CYCLASE, TERMINAL-DIFFERENTIATION SPECIFIC-RELATED"/>
    <property type="match status" value="1"/>
</dbReference>
<dbReference type="EMBL" id="JAIRBM010000008">
    <property type="protein sequence ID" value="MBZ6077094.1"/>
    <property type="molecule type" value="Genomic_DNA"/>
</dbReference>
<reference evidence="2 3" key="1">
    <citation type="submission" date="2021-09" db="EMBL/GenBank/DDBJ databases">
        <title>The complete genome sequence of a new microorganism.</title>
        <authorList>
            <person name="Zi Z."/>
        </authorList>
    </citation>
    <scope>NUCLEOTIDE SEQUENCE [LARGE SCALE GENOMIC DNA]</scope>
    <source>
        <strain evidence="2 3">WGZ8</strain>
    </source>
</reference>
<keyword evidence="3" id="KW-1185">Reference proteome</keyword>
<dbReference type="InterPro" id="IPR001054">
    <property type="entry name" value="A/G_cyclase"/>
</dbReference>
<dbReference type="Proteomes" id="UP000704176">
    <property type="component" value="Unassembled WGS sequence"/>
</dbReference>
<dbReference type="PROSITE" id="PS50125">
    <property type="entry name" value="GUANYLATE_CYCLASE_2"/>
    <property type="match status" value="1"/>
</dbReference>
<dbReference type="PANTHER" id="PTHR43081:SF11">
    <property type="entry name" value="BLR2264 PROTEIN"/>
    <property type="match status" value="1"/>
</dbReference>
<dbReference type="Pfam" id="PF00211">
    <property type="entry name" value="Guanylate_cyc"/>
    <property type="match status" value="1"/>
</dbReference>
<evidence type="ECO:0000313" key="3">
    <source>
        <dbReference type="Proteomes" id="UP000704176"/>
    </source>
</evidence>
<name>A0ABS7VPF4_9HYPH</name>
<comment type="caution">
    <text evidence="2">The sequence shown here is derived from an EMBL/GenBank/DDBJ whole genome shotgun (WGS) entry which is preliminary data.</text>
</comment>
<dbReference type="SUPFAM" id="SSF55073">
    <property type="entry name" value="Nucleotide cyclase"/>
    <property type="match status" value="1"/>
</dbReference>
<accession>A0ABS7VPF4</accession>